<comment type="caution">
    <text evidence="2">The sequence shown here is derived from an EMBL/GenBank/DDBJ whole genome shotgun (WGS) entry which is preliminary data.</text>
</comment>
<sequence>MTASGTPSRAARGPTRFQIMLRQPLAAGVVALFAGAALSLCVALLVREQWQAAVHTRFERRTTHVTAMLRHELQAGVAVLEGARGAFALAPQMTPEQWRRYADTLDLDSGRSPVRQIGYAPLSPAARAALAGHAPLPAGPLAVAALAAPASSSPGVHFGAQ</sequence>
<dbReference type="EMBL" id="VZOJ01000061">
    <property type="protein sequence ID" value="KAB0637879.1"/>
    <property type="molecule type" value="Genomic_DNA"/>
</dbReference>
<keyword evidence="1" id="KW-0472">Membrane</keyword>
<protein>
    <submittedName>
        <fullName evidence="2">Uncharacterized protein</fullName>
    </submittedName>
</protein>
<feature type="non-terminal residue" evidence="2">
    <location>
        <position position="161"/>
    </location>
</feature>
<evidence type="ECO:0000256" key="1">
    <source>
        <dbReference type="SAM" id="Phobius"/>
    </source>
</evidence>
<gene>
    <name evidence="2" type="ORF">F7R21_20595</name>
</gene>
<keyword evidence="1" id="KW-0812">Transmembrane</keyword>
<evidence type="ECO:0000313" key="2">
    <source>
        <dbReference type="EMBL" id="KAB0637879.1"/>
    </source>
</evidence>
<accession>A0A6H9TJ05</accession>
<reference evidence="2 3" key="1">
    <citation type="submission" date="2019-09" db="EMBL/GenBank/DDBJ databases">
        <title>Draft genome sequences of 48 bacterial type strains from the CCUG.</title>
        <authorList>
            <person name="Tunovic T."/>
            <person name="Pineiro-Iglesias B."/>
            <person name="Unosson C."/>
            <person name="Inganas E."/>
            <person name="Ohlen M."/>
            <person name="Cardew S."/>
            <person name="Jensie-Markopoulos S."/>
            <person name="Salva-Serra F."/>
            <person name="Jaen-Luchoro D."/>
            <person name="Karlsson R."/>
            <person name="Svensson-Stadler L."/>
            <person name="Chun J."/>
            <person name="Moore E."/>
        </authorList>
    </citation>
    <scope>NUCLEOTIDE SEQUENCE [LARGE SCALE GENOMIC DNA]</scope>
    <source>
        <strain evidence="2 3">CCUG 54555</strain>
    </source>
</reference>
<keyword evidence="1" id="KW-1133">Transmembrane helix</keyword>
<dbReference type="AlphaFoldDB" id="A0A6H9TJ05"/>
<feature type="transmembrane region" description="Helical" evidence="1">
    <location>
        <begin position="25"/>
        <end position="46"/>
    </location>
</feature>
<dbReference type="Proteomes" id="UP000430232">
    <property type="component" value="Unassembled WGS sequence"/>
</dbReference>
<name>A0A6H9TJ05_9BURK</name>
<proteinExistence type="predicted"/>
<organism evidence="2 3">
    <name type="scientific">Burkholderia latens</name>
    <dbReference type="NCBI Taxonomy" id="488446"/>
    <lineage>
        <taxon>Bacteria</taxon>
        <taxon>Pseudomonadati</taxon>
        <taxon>Pseudomonadota</taxon>
        <taxon>Betaproteobacteria</taxon>
        <taxon>Burkholderiales</taxon>
        <taxon>Burkholderiaceae</taxon>
        <taxon>Burkholderia</taxon>
        <taxon>Burkholderia cepacia complex</taxon>
    </lineage>
</organism>
<evidence type="ECO:0000313" key="3">
    <source>
        <dbReference type="Proteomes" id="UP000430232"/>
    </source>
</evidence>
<keyword evidence="3" id="KW-1185">Reference proteome</keyword>